<evidence type="ECO:0000256" key="1">
    <source>
        <dbReference type="SAM" id="MobiDB-lite"/>
    </source>
</evidence>
<evidence type="ECO:0000313" key="2">
    <source>
        <dbReference type="EMBL" id="KAF6227080.1"/>
    </source>
</evidence>
<dbReference type="AlphaFoldDB" id="A0A8H6CPB1"/>
<reference evidence="2 3" key="1">
    <citation type="journal article" date="2020" name="Genomics">
        <title>Complete, high-quality genomes from long-read metagenomic sequencing of two wolf lichen thalli reveals enigmatic genome architecture.</title>
        <authorList>
            <person name="McKenzie S.K."/>
            <person name="Walston R.F."/>
            <person name="Allen J.L."/>
        </authorList>
    </citation>
    <scope>NUCLEOTIDE SEQUENCE [LARGE SCALE GENOMIC DNA]</scope>
    <source>
        <strain evidence="2">WasteWater1</strain>
    </source>
</reference>
<feature type="compositionally biased region" description="Basic and acidic residues" evidence="1">
    <location>
        <begin position="405"/>
        <end position="420"/>
    </location>
</feature>
<proteinExistence type="predicted"/>
<sequence length="717" mass="82842">MAGNSFADGGLRCSFVDPYAVDLRLEWNHHPRDRGEAIQERWWDWIDRRESDTVSESVQRYKREHALESANKCAERYARPLANYHGGRVILNAEDPGEHASGHSFWRARAEYYRLEHEKLQEDDYHRASRSVTPGVAYPGVPWYTELDRAKCEAGNVARMLADFPAGKALLEAEDHGNLTKDGDYWWSLENFQKPPPEKLYSAQLKVELQRTKLERAKRSADSRARDLATFPAGKALLDAEDHGDCVVDPGYWWNKKKYYEAEYDKLQEEFWERWKRTHLDGGETPLESLECGESPPEALNASRPKTRARKSSAPRERPSARVTRSTTQRGKETDRPLLGSTASSPNSDAGTKKTKDARSIERRQSKNKYRRQNAHVAERKPPPPSPSQACSVDQRPYNGYATPRSDESRTRRSTIKELCKGSTQQRRHKVTDKISDGEQKKSYSQSQNPYVTPSSPDFSTVRARQRRKRKDIARQKRRLDWDSTYLESRAFAGLSRHSGVNFQHGRILCKHLKLEQELKSLIDYGLEVQRDDCSKTAEQVYDYITEKFPTFFTIDVLPQPVTVQRLDLRLNVNHTCQATNQLKDKILRIREEYRGGNNIVLDAEYHQSICVDLWIAVELCRRYGLAELEEKLRNLKGVPQEPVKKPELSEPVKEPELSEFIEIKDFPSPIMVRMLDFRINVSHIAKLIGRLRAALANFRNRLSSEAYEDLRGNRKR</sequence>
<protein>
    <submittedName>
        <fullName evidence="2">Uncharacterized protein</fullName>
    </submittedName>
</protein>
<feature type="region of interest" description="Disordered" evidence="1">
    <location>
        <begin position="284"/>
        <end position="475"/>
    </location>
</feature>
<comment type="caution">
    <text evidence="2">The sequence shown here is derived from an EMBL/GenBank/DDBJ whole genome shotgun (WGS) entry which is preliminary data.</text>
</comment>
<name>A0A8H6CPB1_9LECA</name>
<gene>
    <name evidence="2" type="ORF">HO133_008521</name>
</gene>
<dbReference type="RefSeq" id="XP_037155388.1">
    <property type="nucleotide sequence ID" value="XM_037299387.1"/>
</dbReference>
<feature type="compositionally biased region" description="Basic and acidic residues" evidence="1">
    <location>
        <begin position="432"/>
        <end position="442"/>
    </location>
</feature>
<organism evidence="2 3">
    <name type="scientific">Letharia lupina</name>
    <dbReference type="NCBI Taxonomy" id="560253"/>
    <lineage>
        <taxon>Eukaryota</taxon>
        <taxon>Fungi</taxon>
        <taxon>Dikarya</taxon>
        <taxon>Ascomycota</taxon>
        <taxon>Pezizomycotina</taxon>
        <taxon>Lecanoromycetes</taxon>
        <taxon>OSLEUM clade</taxon>
        <taxon>Lecanoromycetidae</taxon>
        <taxon>Lecanorales</taxon>
        <taxon>Lecanorineae</taxon>
        <taxon>Parmeliaceae</taxon>
        <taxon>Letharia</taxon>
    </lineage>
</organism>
<evidence type="ECO:0000313" key="3">
    <source>
        <dbReference type="Proteomes" id="UP000593566"/>
    </source>
</evidence>
<keyword evidence="3" id="KW-1185">Reference proteome</keyword>
<feature type="compositionally biased region" description="Polar residues" evidence="1">
    <location>
        <begin position="341"/>
        <end position="350"/>
    </location>
</feature>
<dbReference type="GeneID" id="59336917"/>
<dbReference type="EMBL" id="JACCJB010000005">
    <property type="protein sequence ID" value="KAF6227080.1"/>
    <property type="molecule type" value="Genomic_DNA"/>
</dbReference>
<dbReference type="Proteomes" id="UP000593566">
    <property type="component" value="Unassembled WGS sequence"/>
</dbReference>
<feature type="compositionally biased region" description="Polar residues" evidence="1">
    <location>
        <begin position="443"/>
        <end position="459"/>
    </location>
</feature>
<feature type="compositionally biased region" description="Basic and acidic residues" evidence="1">
    <location>
        <begin position="351"/>
        <end position="365"/>
    </location>
</feature>
<accession>A0A8H6CPB1</accession>